<keyword evidence="1" id="KW-0479">Metal-binding</keyword>
<dbReference type="Proteomes" id="UP001050691">
    <property type="component" value="Unassembled WGS sequence"/>
</dbReference>
<dbReference type="InterPro" id="IPR013096">
    <property type="entry name" value="Cupin_2"/>
</dbReference>
<accession>A0AAV5A5A2</accession>
<feature type="domain" description="Cupin type-2" evidence="3">
    <location>
        <begin position="369"/>
        <end position="430"/>
    </location>
</feature>
<organism evidence="4 5">
    <name type="scientific">Clathrus columnatus</name>
    <dbReference type="NCBI Taxonomy" id="1419009"/>
    <lineage>
        <taxon>Eukaryota</taxon>
        <taxon>Fungi</taxon>
        <taxon>Dikarya</taxon>
        <taxon>Basidiomycota</taxon>
        <taxon>Agaricomycotina</taxon>
        <taxon>Agaricomycetes</taxon>
        <taxon>Phallomycetidae</taxon>
        <taxon>Phallales</taxon>
        <taxon>Clathraceae</taxon>
        <taxon>Clathrus</taxon>
    </lineage>
</organism>
<protein>
    <recommendedName>
        <fullName evidence="3">Cupin type-2 domain-containing protein</fullName>
    </recommendedName>
</protein>
<name>A0AAV5A5A2_9AGAM</name>
<dbReference type="PANTHER" id="PTHR35848">
    <property type="entry name" value="OXALATE-BINDING PROTEIN"/>
    <property type="match status" value="1"/>
</dbReference>
<feature type="compositionally biased region" description="Polar residues" evidence="2">
    <location>
        <begin position="33"/>
        <end position="42"/>
    </location>
</feature>
<gene>
    <name evidence="4" type="ORF">Clacol_002373</name>
</gene>
<dbReference type="Pfam" id="PF07883">
    <property type="entry name" value="Cupin_2"/>
    <property type="match status" value="1"/>
</dbReference>
<dbReference type="InterPro" id="IPR011051">
    <property type="entry name" value="RmlC_Cupin_sf"/>
</dbReference>
<dbReference type="Gene3D" id="2.60.120.10">
    <property type="entry name" value="Jelly Rolls"/>
    <property type="match status" value="2"/>
</dbReference>
<reference evidence="4" key="1">
    <citation type="submission" date="2021-10" db="EMBL/GenBank/DDBJ databases">
        <title>De novo Genome Assembly of Clathrus columnatus (Basidiomycota, Fungi) Using Illumina and Nanopore Sequence Data.</title>
        <authorList>
            <person name="Ogiso-Tanaka E."/>
            <person name="Itagaki H."/>
            <person name="Hosoya T."/>
            <person name="Hosaka K."/>
        </authorList>
    </citation>
    <scope>NUCLEOTIDE SEQUENCE</scope>
    <source>
        <strain evidence="4">MO-923</strain>
    </source>
</reference>
<feature type="region of interest" description="Disordered" evidence="2">
    <location>
        <begin position="1"/>
        <end position="107"/>
    </location>
</feature>
<evidence type="ECO:0000259" key="3">
    <source>
        <dbReference type="Pfam" id="PF07883"/>
    </source>
</evidence>
<feature type="compositionally biased region" description="Acidic residues" evidence="2">
    <location>
        <begin position="53"/>
        <end position="62"/>
    </location>
</feature>
<dbReference type="AlphaFoldDB" id="A0AAV5A5A2"/>
<proteinExistence type="predicted"/>
<evidence type="ECO:0000313" key="5">
    <source>
        <dbReference type="Proteomes" id="UP001050691"/>
    </source>
</evidence>
<evidence type="ECO:0000313" key="4">
    <source>
        <dbReference type="EMBL" id="GJJ08165.1"/>
    </source>
</evidence>
<dbReference type="InterPro" id="IPR051610">
    <property type="entry name" value="GPI/OXD"/>
</dbReference>
<dbReference type="CDD" id="cd02224">
    <property type="entry name" value="cupin_SPO2919-like"/>
    <property type="match status" value="1"/>
</dbReference>
<dbReference type="EMBL" id="BPWL01000003">
    <property type="protein sequence ID" value="GJJ08165.1"/>
    <property type="molecule type" value="Genomic_DNA"/>
</dbReference>
<keyword evidence="5" id="KW-1185">Reference proteome</keyword>
<sequence>MTTDDDRHDNAQVQADGTTVDTPAPEPEAQPQFEASSMSESISHLDVEIVEKEIDETTEEEEYHPNDYTIDVEEPTDEEEDFLVEDDDDDEEEEEGYSEEELQKPYGPVLLPMPDLSEFSIPLPSSFKEEFDQPIEPPPLAPLPNILHVQTLLKPYDEINDPSPSLQGLQVFHMGRETGLTGEMQAMYVRLPPGTRLSRPVAHQLGDVIVYCISGSGLLWQNGWTFPFNTTDAVGWKAGTGITHTIINDTNADGGVGEDINLLIAYEDKLLESNYYPLDQEFATSSGKSIWKDPPPQGDLGPHPGVPSLSPERGNLTIPPVQLKYRPSNVVNTITELDGIGEGELFANATSLSQETALSGRFGCNFEVPPPGARSSEPHAHSLEDELVYVVSGSGNVWLNGHVSPVNEGDVIGFPAGTGIAHCFINDSNANGEEGNPLMLWILGQNRVREGDLVFYPLKVNEAANVASKRWWPNAPLYELGPHDGHATRPLRF</sequence>
<dbReference type="SUPFAM" id="SSF51182">
    <property type="entry name" value="RmlC-like cupins"/>
    <property type="match status" value="2"/>
</dbReference>
<evidence type="ECO:0000256" key="2">
    <source>
        <dbReference type="SAM" id="MobiDB-lite"/>
    </source>
</evidence>
<evidence type="ECO:0000256" key="1">
    <source>
        <dbReference type="ARBA" id="ARBA00022723"/>
    </source>
</evidence>
<dbReference type="GO" id="GO:0046872">
    <property type="term" value="F:metal ion binding"/>
    <property type="evidence" value="ECO:0007669"/>
    <property type="project" value="UniProtKB-KW"/>
</dbReference>
<comment type="caution">
    <text evidence="4">The sequence shown here is derived from an EMBL/GenBank/DDBJ whole genome shotgun (WGS) entry which is preliminary data.</text>
</comment>
<feature type="compositionally biased region" description="Basic and acidic residues" evidence="2">
    <location>
        <begin position="1"/>
        <end position="10"/>
    </location>
</feature>
<feature type="compositionally biased region" description="Polar residues" evidence="2">
    <location>
        <begin position="11"/>
        <end position="21"/>
    </location>
</feature>
<feature type="compositionally biased region" description="Basic and acidic residues" evidence="2">
    <location>
        <begin position="43"/>
        <end position="52"/>
    </location>
</feature>
<dbReference type="PANTHER" id="PTHR35848:SF6">
    <property type="entry name" value="CUPIN TYPE-2 DOMAIN-CONTAINING PROTEIN"/>
    <property type="match status" value="1"/>
</dbReference>
<feature type="compositionally biased region" description="Acidic residues" evidence="2">
    <location>
        <begin position="70"/>
        <end position="100"/>
    </location>
</feature>
<feature type="region of interest" description="Disordered" evidence="2">
    <location>
        <begin position="287"/>
        <end position="312"/>
    </location>
</feature>
<dbReference type="InterPro" id="IPR014710">
    <property type="entry name" value="RmlC-like_jellyroll"/>
</dbReference>